<organism evidence="2">
    <name type="scientific">viral metagenome</name>
    <dbReference type="NCBI Taxonomy" id="1070528"/>
    <lineage>
        <taxon>unclassified sequences</taxon>
        <taxon>metagenomes</taxon>
        <taxon>organismal metagenomes</taxon>
    </lineage>
</organism>
<dbReference type="SUPFAM" id="SSF49899">
    <property type="entry name" value="Concanavalin A-like lectins/glucanases"/>
    <property type="match status" value="1"/>
</dbReference>
<feature type="transmembrane region" description="Helical" evidence="1">
    <location>
        <begin position="32"/>
        <end position="57"/>
    </location>
</feature>
<dbReference type="InterPro" id="IPR013320">
    <property type="entry name" value="ConA-like_dom_sf"/>
</dbReference>
<protein>
    <recommendedName>
        <fullName evidence="3">Lectin/glucanase superfamily protein</fullName>
    </recommendedName>
</protein>
<sequence>MSDNGAFNSFSTNKGTFGTKEFLESNSLVAKFAFLILIVFAFVILLRVGITVLSYFLKPSQSPHLIDGMVDASQMIIFPQDPSNNGSVTIYRSVNANDGIEFTWSIWLYINNIYNSGNTNQFKHIFHKGNSNLQPYGVNYPNNAPGLYILPNTNDLVFLMNTYNDINEEVVIPDIPLNKWFNVIIRCQNTTLDIYVNGTIVRSLELSGVPKQNYGDVYLAMNGGFNGYISNLWYYNYALGTAAIQRLVQKGPNTQMVGTNGMNVKDASYLSLRWFFNDSNDMYN</sequence>
<reference evidence="2" key="1">
    <citation type="journal article" date="2020" name="Nature">
        <title>Giant virus diversity and host interactions through global metagenomics.</title>
        <authorList>
            <person name="Schulz F."/>
            <person name="Roux S."/>
            <person name="Paez-Espino D."/>
            <person name="Jungbluth S."/>
            <person name="Walsh D.A."/>
            <person name="Denef V.J."/>
            <person name="McMahon K.D."/>
            <person name="Konstantinidis K.T."/>
            <person name="Eloe-Fadrosh E.A."/>
            <person name="Kyrpides N.C."/>
            <person name="Woyke T."/>
        </authorList>
    </citation>
    <scope>NUCLEOTIDE SEQUENCE</scope>
    <source>
        <strain evidence="2">GVMAG-M-3300009155-2</strain>
    </source>
</reference>
<evidence type="ECO:0000313" key="2">
    <source>
        <dbReference type="EMBL" id="QHT31062.1"/>
    </source>
</evidence>
<proteinExistence type="predicted"/>
<dbReference type="Pfam" id="PF13385">
    <property type="entry name" value="Laminin_G_3"/>
    <property type="match status" value="1"/>
</dbReference>
<evidence type="ECO:0008006" key="3">
    <source>
        <dbReference type="Google" id="ProtNLM"/>
    </source>
</evidence>
<dbReference type="Gene3D" id="2.60.120.200">
    <property type="match status" value="1"/>
</dbReference>
<keyword evidence="1" id="KW-0812">Transmembrane</keyword>
<accession>A0A6C0EQQ8</accession>
<keyword evidence="1" id="KW-1133">Transmembrane helix</keyword>
<keyword evidence="1" id="KW-0472">Membrane</keyword>
<dbReference type="EMBL" id="MN738915">
    <property type="protein sequence ID" value="QHT31062.1"/>
    <property type="molecule type" value="Genomic_DNA"/>
</dbReference>
<dbReference type="AlphaFoldDB" id="A0A6C0EQQ8"/>
<evidence type="ECO:0000256" key="1">
    <source>
        <dbReference type="SAM" id="Phobius"/>
    </source>
</evidence>
<name>A0A6C0EQQ8_9ZZZZ</name>